<gene>
    <name evidence="3" type="ORF">I206_00739</name>
    <name evidence="4" type="ORF">I206_100586</name>
</gene>
<dbReference type="OrthoDB" id="2563640at2759"/>
<reference evidence="4" key="2">
    <citation type="submission" date="2013-07" db="EMBL/GenBank/DDBJ databases">
        <authorList>
            <consortium name="The Broad Institute Genome Sequencing Platform"/>
            <person name="Cuomo C."/>
            <person name="Litvintseva A."/>
            <person name="Chen Y."/>
            <person name="Heitman J."/>
            <person name="Sun S."/>
            <person name="Springer D."/>
            <person name="Dromer F."/>
            <person name="Young S.K."/>
            <person name="Zeng Q."/>
            <person name="Gargeya S."/>
            <person name="Fitzgerald M."/>
            <person name="Abouelleil A."/>
            <person name="Alvarado L."/>
            <person name="Berlin A.M."/>
            <person name="Chapman S.B."/>
            <person name="Dewar J."/>
            <person name="Goldberg J."/>
            <person name="Griggs A."/>
            <person name="Gujja S."/>
            <person name="Hansen M."/>
            <person name="Howarth C."/>
            <person name="Imamovic A."/>
            <person name="Larimer J."/>
            <person name="McCowan C."/>
            <person name="Murphy C."/>
            <person name="Pearson M."/>
            <person name="Priest M."/>
            <person name="Roberts A."/>
            <person name="Saif S."/>
            <person name="Shea T."/>
            <person name="Sykes S."/>
            <person name="Wortman J."/>
            <person name="Nusbaum C."/>
            <person name="Birren B."/>
        </authorList>
    </citation>
    <scope>NUCLEOTIDE SEQUENCE</scope>
    <source>
        <strain evidence="4">CBS 10737</strain>
    </source>
</reference>
<evidence type="ECO:0000313" key="5">
    <source>
        <dbReference type="Proteomes" id="UP000094020"/>
    </source>
</evidence>
<accession>A0A1B9ID24</accession>
<reference evidence="4" key="4">
    <citation type="submission" date="2024-02" db="EMBL/GenBank/DDBJ databases">
        <title>Comparative genomics of Cryptococcus and Kwoniella reveals pathogenesis evolution and contrasting modes of karyotype evolution via chromosome fusion or intercentromeric recombination.</title>
        <authorList>
            <person name="Coelho M.A."/>
            <person name="David-Palma M."/>
            <person name="Shea T."/>
            <person name="Bowers K."/>
            <person name="McGinley-Smith S."/>
            <person name="Mohammad A.W."/>
            <person name="Gnirke A."/>
            <person name="Yurkov A.M."/>
            <person name="Nowrousian M."/>
            <person name="Sun S."/>
            <person name="Cuomo C.A."/>
            <person name="Heitman J."/>
        </authorList>
    </citation>
    <scope>NUCLEOTIDE SEQUENCE</scope>
    <source>
        <strain evidence="4">CBS 10737</strain>
    </source>
</reference>
<dbReference type="SUPFAM" id="SSF46689">
    <property type="entry name" value="Homeodomain-like"/>
    <property type="match status" value="1"/>
</dbReference>
<feature type="domain" description="Myb-like" evidence="2">
    <location>
        <begin position="44"/>
        <end position="92"/>
    </location>
</feature>
<proteinExistence type="predicted"/>
<dbReference type="EMBL" id="KI894007">
    <property type="protein sequence ID" value="OCF53436.1"/>
    <property type="molecule type" value="Genomic_DNA"/>
</dbReference>
<dbReference type="AlphaFoldDB" id="A0A1B9ID24"/>
<reference evidence="3" key="1">
    <citation type="submission" date="2013-07" db="EMBL/GenBank/DDBJ databases">
        <title>The Genome Sequence of Cryptococcus pinus CBS10737.</title>
        <authorList>
            <consortium name="The Broad Institute Genome Sequencing Platform"/>
            <person name="Cuomo C."/>
            <person name="Litvintseva A."/>
            <person name="Chen Y."/>
            <person name="Heitman J."/>
            <person name="Sun S."/>
            <person name="Springer D."/>
            <person name="Dromer F."/>
            <person name="Young S.K."/>
            <person name="Zeng Q."/>
            <person name="Gargeya S."/>
            <person name="Fitzgerald M."/>
            <person name="Abouelleil A."/>
            <person name="Alvarado L."/>
            <person name="Berlin A.M."/>
            <person name="Chapman S.B."/>
            <person name="Dewar J."/>
            <person name="Goldberg J."/>
            <person name="Griggs A."/>
            <person name="Gujja S."/>
            <person name="Hansen M."/>
            <person name="Howarth C."/>
            <person name="Imamovic A."/>
            <person name="Larimer J."/>
            <person name="McCowan C."/>
            <person name="Murphy C."/>
            <person name="Pearson M."/>
            <person name="Priest M."/>
            <person name="Roberts A."/>
            <person name="Saif S."/>
            <person name="Shea T."/>
            <person name="Sykes S."/>
            <person name="Wortman J."/>
            <person name="Nusbaum C."/>
            <person name="Birren B."/>
        </authorList>
    </citation>
    <scope>NUCLEOTIDE SEQUENCE [LARGE SCALE GENOMIC DNA]</scope>
    <source>
        <strain evidence="3">CBS 10737</strain>
    </source>
</reference>
<dbReference type="GeneID" id="30169108"/>
<dbReference type="EMBL" id="CP144519">
    <property type="protein sequence ID" value="WWC66682.1"/>
    <property type="molecule type" value="Genomic_DNA"/>
</dbReference>
<dbReference type="PROSITE" id="PS50090">
    <property type="entry name" value="MYB_LIKE"/>
    <property type="match status" value="1"/>
</dbReference>
<name>A0A1B9ID24_9TREE</name>
<evidence type="ECO:0000313" key="4">
    <source>
        <dbReference type="EMBL" id="WWC66682.1"/>
    </source>
</evidence>
<dbReference type="KEGG" id="kpin:30169108"/>
<reference evidence="3" key="3">
    <citation type="submission" date="2016-07" db="EMBL/GenBank/DDBJ databases">
        <title>Evolution of pathogenesis and genome organization in the Tremellales.</title>
        <authorList>
            <person name="Cuomo C."/>
            <person name="Litvintseva A."/>
            <person name="Heitman J."/>
            <person name="Chen Y."/>
            <person name="Sun S."/>
            <person name="Springer D."/>
            <person name="Dromer F."/>
            <person name="Young S."/>
            <person name="Zeng Q."/>
            <person name="Chapman S."/>
            <person name="Gujja S."/>
            <person name="Saif S."/>
            <person name="Birren B."/>
        </authorList>
    </citation>
    <scope>NUCLEOTIDE SEQUENCE</scope>
    <source>
        <strain evidence="3">CBS 10737</strain>
    </source>
</reference>
<dbReference type="Gene3D" id="1.10.10.60">
    <property type="entry name" value="Homeodomain-like"/>
    <property type="match status" value="1"/>
</dbReference>
<feature type="region of interest" description="Disordered" evidence="1">
    <location>
        <begin position="1"/>
        <end position="51"/>
    </location>
</feature>
<dbReference type="InterPro" id="IPR001005">
    <property type="entry name" value="SANT/Myb"/>
</dbReference>
<keyword evidence="5" id="KW-1185">Reference proteome</keyword>
<evidence type="ECO:0000256" key="1">
    <source>
        <dbReference type="SAM" id="MobiDB-lite"/>
    </source>
</evidence>
<evidence type="ECO:0000313" key="3">
    <source>
        <dbReference type="EMBL" id="OCF53436.1"/>
    </source>
</evidence>
<protein>
    <recommendedName>
        <fullName evidence="2">Myb-like domain-containing protein</fullName>
    </recommendedName>
</protein>
<evidence type="ECO:0000259" key="2">
    <source>
        <dbReference type="PROSITE" id="PS50090"/>
    </source>
</evidence>
<sequence>MPRKAMNTPSPSKPYDRPSTPPPIKDEKPDFLTPKKSPTERKQRVDTPGRKWSSDELLDLFNHALKTDEKDWDKAVEGRTAKQCSQTWKKTLLPFIKQNIENKKS</sequence>
<dbReference type="RefSeq" id="XP_019014655.1">
    <property type="nucleotide sequence ID" value="XM_019152517.1"/>
</dbReference>
<organism evidence="3">
    <name type="scientific">Kwoniella pini CBS 10737</name>
    <dbReference type="NCBI Taxonomy" id="1296096"/>
    <lineage>
        <taxon>Eukaryota</taxon>
        <taxon>Fungi</taxon>
        <taxon>Dikarya</taxon>
        <taxon>Basidiomycota</taxon>
        <taxon>Agaricomycotina</taxon>
        <taxon>Tremellomycetes</taxon>
        <taxon>Tremellales</taxon>
        <taxon>Cryptococcaceae</taxon>
        <taxon>Kwoniella</taxon>
    </lineage>
</organism>
<feature type="compositionally biased region" description="Basic and acidic residues" evidence="1">
    <location>
        <begin position="37"/>
        <end position="51"/>
    </location>
</feature>
<dbReference type="InterPro" id="IPR009057">
    <property type="entry name" value="Homeodomain-like_sf"/>
</dbReference>
<dbReference type="Proteomes" id="UP000094020">
    <property type="component" value="Chromosome 1"/>
</dbReference>